<proteinExistence type="predicted"/>
<organism evidence="1 2">
    <name type="scientific">Acetobacter vaccinii</name>
    <dbReference type="NCBI Taxonomy" id="2592655"/>
    <lineage>
        <taxon>Bacteria</taxon>
        <taxon>Pseudomonadati</taxon>
        <taxon>Pseudomonadota</taxon>
        <taxon>Alphaproteobacteria</taxon>
        <taxon>Acetobacterales</taxon>
        <taxon>Acetobacteraceae</taxon>
        <taxon>Acetobacter</taxon>
    </lineage>
</organism>
<dbReference type="OrthoDB" id="7219451at2"/>
<dbReference type="KEGG" id="acek:FLP30_12905"/>
<dbReference type="AlphaFoldDB" id="A0A5C1YUA7"/>
<keyword evidence="2" id="KW-1185">Reference proteome</keyword>
<accession>A0A5C1YUA7</accession>
<protein>
    <submittedName>
        <fullName evidence="1">Uncharacterized protein</fullName>
    </submittedName>
</protein>
<gene>
    <name evidence="1" type="ORF">FLP30_12905</name>
</gene>
<sequence length="187" mass="20636">MMTIVRKIPAPVLTPLWRGRASLMPAPVQARGADGALISVSIAPEDLNDSARERLLDEILRVMPVPARCAMARGFWRSRFRPLVEAAYPGSLADCAQCDAPAPPLEAVVWQLADDPQIYGEHAGAWIVVDGTLANELTEPVASYEEAQRQADALNAADVHAEWYRHWFLLRWEGLDGPGENWIRDAA</sequence>
<geneLocation type="plasmid" evidence="1">
    <name>unnamed1</name>
</geneLocation>
<evidence type="ECO:0000313" key="2">
    <source>
        <dbReference type="Proteomes" id="UP000324536"/>
    </source>
</evidence>
<evidence type="ECO:0000313" key="1">
    <source>
        <dbReference type="EMBL" id="QEO18777.1"/>
    </source>
</evidence>
<reference evidence="1 2" key="1">
    <citation type="submission" date="2019-09" db="EMBL/GenBank/DDBJ databases">
        <title>Genome sequencing of strain KACC 21233.</title>
        <authorList>
            <person name="Heo J."/>
            <person name="Kim S.-J."/>
            <person name="Kim J.-S."/>
            <person name="Hong S.-B."/>
            <person name="Kwon S.-W."/>
        </authorList>
    </citation>
    <scope>NUCLEOTIDE SEQUENCE [LARGE SCALE GENOMIC DNA]</scope>
    <source>
        <strain evidence="1 2">KACC 21233</strain>
        <plasmid evidence="1 2">unnamed1</plasmid>
    </source>
</reference>
<dbReference type="EMBL" id="CP043507">
    <property type="protein sequence ID" value="QEO18777.1"/>
    <property type="molecule type" value="Genomic_DNA"/>
</dbReference>
<dbReference type="Proteomes" id="UP000324536">
    <property type="component" value="Plasmid unnamed1"/>
</dbReference>
<keyword evidence="1" id="KW-0614">Plasmid</keyword>
<dbReference type="RefSeq" id="WP_149280434.1">
    <property type="nucleotide sequence ID" value="NZ_CP043507.1"/>
</dbReference>
<name>A0A5C1YUA7_9PROT</name>